<gene>
    <name evidence="2" type="ORF">DW070_12790</name>
    <name evidence="3" type="ORF">DW747_09370</name>
</gene>
<dbReference type="Gene3D" id="3.30.1330.30">
    <property type="match status" value="1"/>
</dbReference>
<keyword evidence="2" id="KW-0689">Ribosomal protein</keyword>
<feature type="domain" description="Ribosomal protein eL8/eL30/eS12/Gadd45" evidence="1">
    <location>
        <begin position="6"/>
        <end position="90"/>
    </location>
</feature>
<dbReference type="Proteomes" id="UP000260773">
    <property type="component" value="Unassembled WGS sequence"/>
</dbReference>
<dbReference type="InterPro" id="IPR004038">
    <property type="entry name" value="Ribosomal_eL8/eL30/eS12/Gad45"/>
</dbReference>
<dbReference type="GO" id="GO:0005840">
    <property type="term" value="C:ribosome"/>
    <property type="evidence" value="ECO:0007669"/>
    <property type="project" value="UniProtKB-KW"/>
</dbReference>
<evidence type="ECO:0000313" key="2">
    <source>
        <dbReference type="EMBL" id="RGB76804.1"/>
    </source>
</evidence>
<evidence type="ECO:0000313" key="5">
    <source>
        <dbReference type="Proteomes" id="UP000261231"/>
    </source>
</evidence>
<dbReference type="AlphaFoldDB" id="A0A3E2TJ41"/>
<dbReference type="Proteomes" id="UP000261231">
    <property type="component" value="Unassembled WGS sequence"/>
</dbReference>
<reference evidence="4 5" key="1">
    <citation type="submission" date="2018-08" db="EMBL/GenBank/DDBJ databases">
        <title>A genome reference for cultivated species of the human gut microbiota.</title>
        <authorList>
            <person name="Zou Y."/>
            <person name="Xue W."/>
            <person name="Luo G."/>
        </authorList>
    </citation>
    <scope>NUCLEOTIDE SEQUENCE [LARGE SCALE GENOMIC DNA]</scope>
    <source>
        <strain evidence="2 4">AF45-17</strain>
        <strain evidence="3 5">AM28-39</strain>
    </source>
</reference>
<keyword evidence="2" id="KW-0687">Ribonucleoprotein</keyword>
<evidence type="ECO:0000313" key="4">
    <source>
        <dbReference type="Proteomes" id="UP000260773"/>
    </source>
</evidence>
<dbReference type="OrthoDB" id="9794863at2"/>
<proteinExistence type="predicted"/>
<organism evidence="2 4">
    <name type="scientific">Coprococcus catus</name>
    <dbReference type="NCBI Taxonomy" id="116085"/>
    <lineage>
        <taxon>Bacteria</taxon>
        <taxon>Bacillati</taxon>
        <taxon>Bacillota</taxon>
        <taxon>Clostridia</taxon>
        <taxon>Lachnospirales</taxon>
        <taxon>Lachnospiraceae</taxon>
        <taxon>Coprococcus</taxon>
    </lineage>
</organism>
<comment type="caution">
    <text evidence="2">The sequence shown here is derived from an EMBL/GenBank/DDBJ whole genome shotgun (WGS) entry which is preliminary data.</text>
</comment>
<dbReference type="SUPFAM" id="SSF55315">
    <property type="entry name" value="L30e-like"/>
    <property type="match status" value="1"/>
</dbReference>
<dbReference type="EMBL" id="QVFD01000008">
    <property type="protein sequence ID" value="RGC46732.1"/>
    <property type="molecule type" value="Genomic_DNA"/>
</dbReference>
<protein>
    <submittedName>
        <fullName evidence="2">50S ribosomal protein L7ae</fullName>
    </submittedName>
</protein>
<evidence type="ECO:0000313" key="3">
    <source>
        <dbReference type="EMBL" id="RGC46732.1"/>
    </source>
</evidence>
<keyword evidence="5" id="KW-1185">Reference proteome</keyword>
<dbReference type="RefSeq" id="WP_117528802.1">
    <property type="nucleotide sequence ID" value="NZ_JAMXUZ010000001.1"/>
</dbReference>
<accession>A0A3E2TJ41</accession>
<name>A0A3E2TJ41_9FIRM</name>
<sequence>MLTDKALSMIGLATKAGKIASGEFAVESAVRKGKACLVIIASDASDNTKKSFNDMGAYYHVPVYIYGTKESLGTHTGRGYRASLAVLDAGFGKSIRKLIDTGINQ</sequence>
<evidence type="ECO:0000259" key="1">
    <source>
        <dbReference type="Pfam" id="PF01248"/>
    </source>
</evidence>
<dbReference type="Pfam" id="PF01248">
    <property type="entry name" value="Ribosomal_L7Ae"/>
    <property type="match status" value="1"/>
</dbReference>
<dbReference type="EMBL" id="QVEP01000037">
    <property type="protein sequence ID" value="RGB76804.1"/>
    <property type="molecule type" value="Genomic_DNA"/>
</dbReference>
<dbReference type="InterPro" id="IPR029064">
    <property type="entry name" value="Ribosomal_eL30-like_sf"/>
</dbReference>